<evidence type="ECO:0000256" key="4">
    <source>
        <dbReference type="ARBA" id="ARBA00022490"/>
    </source>
</evidence>
<dbReference type="PANTHER" id="PTHR11806">
    <property type="entry name" value="GLUCOSE INHIBITED DIVISION PROTEIN A"/>
    <property type="match status" value="1"/>
</dbReference>
<dbReference type="InterPro" id="IPR026904">
    <property type="entry name" value="MnmG_C"/>
</dbReference>
<dbReference type="InterPro" id="IPR036188">
    <property type="entry name" value="FAD/NAD-bd_sf"/>
</dbReference>
<dbReference type="InterPro" id="IPR044920">
    <property type="entry name" value="MnmG_C_subdom_sf"/>
</dbReference>
<dbReference type="InterPro" id="IPR047001">
    <property type="entry name" value="MnmG_C_subdom"/>
</dbReference>
<comment type="similarity">
    <text evidence="2 11">Belongs to the MnmG family.</text>
</comment>
<keyword evidence="4 11" id="KW-0963">Cytoplasm</keyword>
<dbReference type="SUPFAM" id="SSF51905">
    <property type="entry name" value="FAD/NAD(P)-binding domain"/>
    <property type="match status" value="1"/>
</dbReference>
<dbReference type="FunFam" id="1.10.150.570:FF:000001">
    <property type="entry name" value="tRNA uridine 5-carboxymethylaminomethyl modification enzyme MnmG"/>
    <property type="match status" value="1"/>
</dbReference>
<dbReference type="FunFam" id="1.10.10.1800:FF:000001">
    <property type="entry name" value="tRNA uridine 5-carboxymethylaminomethyl modification enzyme MnmG"/>
    <property type="match status" value="1"/>
</dbReference>
<evidence type="ECO:0000256" key="8">
    <source>
        <dbReference type="ARBA" id="ARBA00023027"/>
    </source>
</evidence>
<comment type="subcellular location">
    <subcellularLocation>
        <location evidence="11">Cytoplasm</location>
    </subcellularLocation>
</comment>
<dbReference type="InterPro" id="IPR004416">
    <property type="entry name" value="MnmG"/>
</dbReference>
<dbReference type="Gene3D" id="3.50.50.60">
    <property type="entry name" value="FAD/NAD(P)-binding domain"/>
    <property type="match status" value="2"/>
</dbReference>
<dbReference type="FunFam" id="3.50.50.60:FF:000119">
    <property type="entry name" value="tRNA uridine 5-carboxymethylaminomethyl modification enzyme MnmG"/>
    <property type="match status" value="1"/>
</dbReference>
<dbReference type="GO" id="GO:0050660">
    <property type="term" value="F:flavin adenine dinucleotide binding"/>
    <property type="evidence" value="ECO:0007669"/>
    <property type="project" value="UniProtKB-UniRule"/>
</dbReference>
<dbReference type="AlphaFoldDB" id="A0A401IEF6"/>
<evidence type="ECO:0000256" key="7">
    <source>
        <dbReference type="ARBA" id="ARBA00022827"/>
    </source>
</evidence>
<reference evidence="14" key="1">
    <citation type="submission" date="2017-05" db="EMBL/GenBank/DDBJ databases">
        <title>Physiological properties and genetic analysis related to exopolysaccharide production of fresh-water unicellular cyanobacterium Aphanothece sacrum, Suizenji Nori, that has been cultured as a food source in Japan.</title>
        <authorList>
            <person name="Kanesaki Y."/>
            <person name="Yoshikawa S."/>
            <person name="Ohki K."/>
        </authorList>
    </citation>
    <scope>NUCLEOTIDE SEQUENCE [LARGE SCALE GENOMIC DNA]</scope>
    <source>
        <strain evidence="14">FPU1</strain>
    </source>
</reference>
<protein>
    <recommendedName>
        <fullName evidence="3 11">tRNA uridine 5-carboxymethylaminomethyl modification enzyme MnmG</fullName>
    </recommendedName>
    <alternativeName>
        <fullName evidence="10 11">Glucose-inhibited division protein A</fullName>
    </alternativeName>
</protein>
<dbReference type="SMART" id="SM01228">
    <property type="entry name" value="GIDA_assoc_3"/>
    <property type="match status" value="1"/>
</dbReference>
<dbReference type="GO" id="GO:0002098">
    <property type="term" value="P:tRNA wobble uridine modification"/>
    <property type="evidence" value="ECO:0007669"/>
    <property type="project" value="InterPro"/>
</dbReference>
<evidence type="ECO:0000256" key="5">
    <source>
        <dbReference type="ARBA" id="ARBA00022630"/>
    </source>
</evidence>
<gene>
    <name evidence="11" type="primary">mnmG</name>
    <name evidence="11" type="synonym">gidA</name>
    <name evidence="13" type="ORF">AsFPU1_1057</name>
</gene>
<proteinExistence type="inferred from homology"/>
<dbReference type="GO" id="GO:0030488">
    <property type="term" value="P:tRNA methylation"/>
    <property type="evidence" value="ECO:0007669"/>
    <property type="project" value="TreeGrafter"/>
</dbReference>
<dbReference type="Pfam" id="PF13932">
    <property type="entry name" value="SAM_GIDA_C"/>
    <property type="match status" value="1"/>
</dbReference>
<dbReference type="Pfam" id="PF01134">
    <property type="entry name" value="GIDA"/>
    <property type="match status" value="1"/>
</dbReference>
<name>A0A401IEF6_APHSA</name>
<evidence type="ECO:0000256" key="9">
    <source>
        <dbReference type="ARBA" id="ARBA00025948"/>
    </source>
</evidence>
<keyword evidence="6 11" id="KW-0819">tRNA processing</keyword>
<dbReference type="InterPro" id="IPR040131">
    <property type="entry name" value="MnmG_N"/>
</dbReference>
<accession>A0A401IEF6</accession>
<feature type="binding site" evidence="11">
    <location>
        <begin position="19"/>
        <end position="24"/>
    </location>
    <ligand>
        <name>FAD</name>
        <dbReference type="ChEBI" id="CHEBI:57692"/>
    </ligand>
</feature>
<dbReference type="Gene3D" id="1.10.150.570">
    <property type="entry name" value="GidA associated domain, C-terminal subdomain"/>
    <property type="match status" value="1"/>
</dbReference>
<dbReference type="GO" id="GO:0005737">
    <property type="term" value="C:cytoplasm"/>
    <property type="evidence" value="ECO:0007669"/>
    <property type="project" value="UniProtKB-SubCell"/>
</dbReference>
<evidence type="ECO:0000256" key="2">
    <source>
        <dbReference type="ARBA" id="ARBA00007653"/>
    </source>
</evidence>
<dbReference type="EMBL" id="BDQK01000003">
    <property type="protein sequence ID" value="GBF79658.1"/>
    <property type="molecule type" value="Genomic_DNA"/>
</dbReference>
<dbReference type="FunFam" id="3.50.50.60:FF:000094">
    <property type="entry name" value="tRNA uridine 5-carboxymethylaminomethyl modification enzyme MnmG"/>
    <property type="match status" value="1"/>
</dbReference>
<evidence type="ECO:0000313" key="14">
    <source>
        <dbReference type="Proteomes" id="UP000287247"/>
    </source>
</evidence>
<keyword evidence="14" id="KW-1185">Reference proteome</keyword>
<comment type="cofactor">
    <cofactor evidence="1 11">
        <name>FAD</name>
        <dbReference type="ChEBI" id="CHEBI:57692"/>
    </cofactor>
</comment>
<keyword evidence="5 11" id="KW-0285">Flavoprotein</keyword>
<evidence type="ECO:0000256" key="1">
    <source>
        <dbReference type="ARBA" id="ARBA00001974"/>
    </source>
</evidence>
<comment type="subunit">
    <text evidence="9 11">Homodimer. Heterotetramer of two MnmE and two MnmG subunits.</text>
</comment>
<evidence type="ECO:0000256" key="11">
    <source>
        <dbReference type="HAMAP-Rule" id="MF_00129"/>
    </source>
</evidence>
<dbReference type="HAMAP" id="MF_00129">
    <property type="entry name" value="MnmG_GidA"/>
    <property type="match status" value="1"/>
</dbReference>
<dbReference type="PROSITE" id="PS01280">
    <property type="entry name" value="GIDA_1"/>
    <property type="match status" value="1"/>
</dbReference>
<evidence type="ECO:0000256" key="3">
    <source>
        <dbReference type="ARBA" id="ARBA00020461"/>
    </source>
</evidence>
<dbReference type="NCBIfam" id="TIGR00136">
    <property type="entry name" value="mnmG_gidA"/>
    <property type="match status" value="1"/>
</dbReference>
<dbReference type="Pfam" id="PF21680">
    <property type="entry name" value="GIDA_C_1st"/>
    <property type="match status" value="1"/>
</dbReference>
<dbReference type="Gene3D" id="1.10.10.1800">
    <property type="entry name" value="tRNA uridine 5-carboxymethylaminomethyl modification enzyme MnmG/GidA"/>
    <property type="match status" value="1"/>
</dbReference>
<dbReference type="OrthoDB" id="9815560at2"/>
<comment type="function">
    <text evidence="11">NAD-binding protein involved in the addition of a carboxymethylaminomethyl (cmnm) group at the wobble position (U34) of certain tRNAs, forming tRNA-cmnm(5)s(2)U34.</text>
</comment>
<dbReference type="PROSITE" id="PS01281">
    <property type="entry name" value="GIDA_2"/>
    <property type="match status" value="1"/>
</dbReference>
<keyword evidence="7 11" id="KW-0274">FAD</keyword>
<dbReference type="PANTHER" id="PTHR11806:SF0">
    <property type="entry name" value="PROTEIN MTO1 HOMOLOG, MITOCHONDRIAL"/>
    <property type="match status" value="1"/>
</dbReference>
<feature type="domain" description="tRNA uridine 5-carboxymethylaminomethyl modification enzyme C-terminal subdomain" evidence="12">
    <location>
        <begin position="552"/>
        <end position="623"/>
    </location>
</feature>
<dbReference type="InterPro" id="IPR002218">
    <property type="entry name" value="MnmG-rel"/>
</dbReference>
<evidence type="ECO:0000259" key="12">
    <source>
        <dbReference type="SMART" id="SM01228"/>
    </source>
</evidence>
<dbReference type="InterPro" id="IPR049312">
    <property type="entry name" value="GIDA_C_N"/>
</dbReference>
<dbReference type="RefSeq" id="WP_124978432.1">
    <property type="nucleotide sequence ID" value="NZ_BDQK01000003.1"/>
</dbReference>
<comment type="caution">
    <text evidence="13">The sequence shown here is derived from an EMBL/GenBank/DDBJ whole genome shotgun (WGS) entry which is preliminary data.</text>
</comment>
<evidence type="ECO:0000313" key="13">
    <source>
        <dbReference type="EMBL" id="GBF79658.1"/>
    </source>
</evidence>
<feature type="binding site" evidence="11">
    <location>
        <begin position="280"/>
        <end position="294"/>
    </location>
    <ligand>
        <name>NAD(+)</name>
        <dbReference type="ChEBI" id="CHEBI:57540"/>
    </ligand>
</feature>
<sequence>MTITASVDFQDAFDIIVVGAGHSGCEAALAASRLGCRTLMLTLNLDRIAWQPCNPAVGGPAKSQLTHEVDALGGEIGKMADRTYLQKRVLNASRGPAVWALRAQTDKREYSAVMKEIVENQENLSIREGMVTDLVLGSNDEIVGVQTYFGSCFATKAVILTTGTFLGGRIWIGNKSMEAGRAGEFAAVGLTDTLNQLGFETGRLKTGTPARVDKRSVDYTQMETQPPDEEVRWFSFDPDVWVQREQMNCYLTRTTAETHQLIKDNLHLSPIYGGFIDSKGPRYCPSIEDKIVRFADKESHQIFIEPEGRDIPELYIQGFSTGLPENIQLAMLRTLPGLEKCVMLRPAYAVEYDFLPATQCYPTLMTKKIEGLFCAGQVNGTTGYEEAAAQGIVAGINAVKFVKNEEMIVFPREDSYLGTLIDDLCTKDLREPYRMLTSRSEYRLILRSDNADHRMTPLGRKIGLIDDRRWQLFEQKQANIIAEKERLYETRIKERDEIGIVIVNDTEQKIKGSVTLAELLRRPHFHYVDLERYGLGNSQLTIVEKEGAEIDIKYSGYLKRQQIQIDQITRHSNRNLPPDINYMMIETLSMEAREKLTKIRPLTLGQASRIGGVNPADINALLVYLELRSRYQSGVKS</sequence>
<evidence type="ECO:0000256" key="6">
    <source>
        <dbReference type="ARBA" id="ARBA00022694"/>
    </source>
</evidence>
<evidence type="ECO:0000256" key="10">
    <source>
        <dbReference type="ARBA" id="ARBA00031800"/>
    </source>
</evidence>
<dbReference type="InterPro" id="IPR020595">
    <property type="entry name" value="MnmG-rel_CS"/>
</dbReference>
<organism evidence="13 14">
    <name type="scientific">Aphanothece sacrum FPU1</name>
    <dbReference type="NCBI Taxonomy" id="1920663"/>
    <lineage>
        <taxon>Bacteria</taxon>
        <taxon>Bacillati</taxon>
        <taxon>Cyanobacteriota</taxon>
        <taxon>Cyanophyceae</taxon>
        <taxon>Oscillatoriophycideae</taxon>
        <taxon>Chroococcales</taxon>
        <taxon>Aphanothecaceae</taxon>
        <taxon>Aphanothece</taxon>
    </lineage>
</organism>
<keyword evidence="8 11" id="KW-0520">NAD</keyword>
<dbReference type="Proteomes" id="UP000287247">
    <property type="component" value="Unassembled WGS sequence"/>
</dbReference>
<comment type="caution">
    <text evidence="11">Lacks conserved residue(s) required for the propagation of feature annotation.</text>
</comment>